<keyword evidence="12" id="KW-1185">Reference proteome</keyword>
<accession>A0A2U1CLA0</accession>
<comment type="caution">
    <text evidence="11">The sequence shown here is derived from an EMBL/GenBank/DDBJ whole genome shotgun (WGS) entry which is preliminary data.</text>
</comment>
<feature type="binding site" evidence="8">
    <location>
        <position position="241"/>
    </location>
    <ligand>
        <name>pyridoxal 5'-phosphate</name>
        <dbReference type="ChEBI" id="CHEBI:597326"/>
    </ligand>
</feature>
<dbReference type="SUPFAM" id="SSF53383">
    <property type="entry name" value="PLP-dependent transferases"/>
    <property type="match status" value="1"/>
</dbReference>
<dbReference type="InterPro" id="IPR004839">
    <property type="entry name" value="Aminotransferase_I/II_large"/>
</dbReference>
<dbReference type="InterPro" id="IPR022834">
    <property type="entry name" value="AONS_Proteobacteria"/>
</dbReference>
<keyword evidence="5 8" id="KW-0093">Biotin biosynthesis</keyword>
<dbReference type="InterPro" id="IPR050087">
    <property type="entry name" value="AON_synthase_class-II"/>
</dbReference>
<dbReference type="EMBL" id="QEKO01000003">
    <property type="protein sequence ID" value="PVY61768.1"/>
    <property type="molecule type" value="Genomic_DNA"/>
</dbReference>
<dbReference type="Pfam" id="PF00155">
    <property type="entry name" value="Aminotran_1_2"/>
    <property type="match status" value="1"/>
</dbReference>
<feature type="binding site" evidence="8">
    <location>
        <position position="213"/>
    </location>
    <ligand>
        <name>pyridoxal 5'-phosphate</name>
        <dbReference type="ChEBI" id="CHEBI:597326"/>
    </ligand>
</feature>
<keyword evidence="4 8" id="KW-0808">Transferase</keyword>
<dbReference type="HAMAP" id="MF_01693">
    <property type="entry name" value="BioF_aminotrans_2"/>
    <property type="match status" value="1"/>
</dbReference>
<sequence length="399" mass="43143">MKALESLRRRLAQLDEQGLRRVRRTSDSPCIVQPTVDGRPLHAFCSNDYLGLANDPRIARALHEGVELFGTGSGASHLISGHYRVHQRLEERLASFVADHVPQAQALYFSTGYMANVGVLAGLAALDDSVEIFSEQLNHASLIDGMRLARVPARVYAHCDVQALDALLTASKANIKIVVTDSVFSMDGNLAPLPRILALCERHGAWLLVDDAHGFGLLGRQGHGALEHFGLRSEHLIYMGTLGKAAGVAGAFVAADASLIDWLVQRARSYVFSTASPPALAHALLTSLDIIEGPDGMARRERLQSLISTLSQGLRLRRWQRLESSTAIQPIVVGGNEPAMAAARALHELGYWVPAIRPPTVPAGTARLRITLSANHDPAQVAHLAEAVNRIEHSQEAEA</sequence>
<proteinExistence type="inferred from homology"/>
<gene>
    <name evidence="8" type="primary">bioF</name>
    <name evidence="11" type="ORF">C7440_2499</name>
</gene>
<dbReference type="InterPro" id="IPR015422">
    <property type="entry name" value="PyrdxlP-dep_Trfase_small"/>
</dbReference>
<evidence type="ECO:0000256" key="4">
    <source>
        <dbReference type="ARBA" id="ARBA00022679"/>
    </source>
</evidence>
<evidence type="ECO:0000256" key="2">
    <source>
        <dbReference type="ARBA" id="ARBA00004746"/>
    </source>
</evidence>
<feature type="binding site" evidence="8">
    <location>
        <position position="21"/>
    </location>
    <ligand>
        <name>substrate</name>
    </ligand>
</feature>
<feature type="modified residue" description="N6-(pyridoxal phosphate)lysine" evidence="8 9">
    <location>
        <position position="244"/>
    </location>
</feature>
<evidence type="ECO:0000256" key="3">
    <source>
        <dbReference type="ARBA" id="ARBA00011738"/>
    </source>
</evidence>
<dbReference type="InterPro" id="IPR015421">
    <property type="entry name" value="PyrdxlP-dep_Trfase_major"/>
</dbReference>
<comment type="similarity">
    <text evidence="8">Belongs to the class-II pyridoxal-phosphate-dependent aminotransferase family. BioF subfamily.</text>
</comment>
<comment type="subunit">
    <text evidence="3 8">Homodimer.</text>
</comment>
<dbReference type="Gene3D" id="3.40.640.10">
    <property type="entry name" value="Type I PLP-dependent aspartate aminotransferase-like (Major domain)"/>
    <property type="match status" value="1"/>
</dbReference>
<comment type="cofactor">
    <cofactor evidence="1 8 9">
        <name>pyridoxal 5'-phosphate</name>
        <dbReference type="ChEBI" id="CHEBI:597326"/>
    </cofactor>
</comment>
<dbReference type="EC" id="2.3.1.47" evidence="8"/>
<feature type="binding site" evidence="8">
    <location>
        <position position="139"/>
    </location>
    <ligand>
        <name>substrate</name>
    </ligand>
</feature>
<dbReference type="AlphaFoldDB" id="A0A2U1CLA0"/>
<dbReference type="CDD" id="cd06454">
    <property type="entry name" value="KBL_like"/>
    <property type="match status" value="1"/>
</dbReference>
<evidence type="ECO:0000256" key="6">
    <source>
        <dbReference type="ARBA" id="ARBA00022898"/>
    </source>
</evidence>
<dbReference type="GO" id="GO:0008710">
    <property type="term" value="F:8-amino-7-oxononanoate synthase activity"/>
    <property type="evidence" value="ECO:0007669"/>
    <property type="project" value="UniProtKB-UniRule"/>
</dbReference>
<dbReference type="InterPro" id="IPR015424">
    <property type="entry name" value="PyrdxlP-dep_Trfase"/>
</dbReference>
<keyword evidence="6 8" id="KW-0663">Pyridoxal phosphate</keyword>
<comment type="catalytic activity">
    <reaction evidence="7 8">
        <text>6-carboxyhexanoyl-[ACP] + L-alanine + H(+) = (8S)-8-amino-7-oxononanoate + holo-[ACP] + CO2</text>
        <dbReference type="Rhea" id="RHEA:42288"/>
        <dbReference type="Rhea" id="RHEA-COMP:9685"/>
        <dbReference type="Rhea" id="RHEA-COMP:9955"/>
        <dbReference type="ChEBI" id="CHEBI:15378"/>
        <dbReference type="ChEBI" id="CHEBI:16526"/>
        <dbReference type="ChEBI" id="CHEBI:57972"/>
        <dbReference type="ChEBI" id="CHEBI:64479"/>
        <dbReference type="ChEBI" id="CHEBI:78846"/>
        <dbReference type="ChEBI" id="CHEBI:149468"/>
        <dbReference type="EC" id="2.3.1.47"/>
    </reaction>
</comment>
<comment type="function">
    <text evidence="8">Catalyzes the decarboxylative condensation of pimeloyl-[acyl-carrier protein] and L-alanine to produce 8-amino-7-oxononanoate (AON), [acyl-carrier protein], and carbon dioxide.</text>
</comment>
<evidence type="ECO:0000256" key="5">
    <source>
        <dbReference type="ARBA" id="ARBA00022756"/>
    </source>
</evidence>
<dbReference type="PANTHER" id="PTHR13693">
    <property type="entry name" value="CLASS II AMINOTRANSFERASE/8-AMINO-7-OXONONANOATE SYNTHASE"/>
    <property type="match status" value="1"/>
</dbReference>
<dbReference type="Proteomes" id="UP000246145">
    <property type="component" value="Unassembled WGS sequence"/>
</dbReference>
<dbReference type="STRING" id="1231391.GCA_000308195_00317"/>
<evidence type="ECO:0000313" key="12">
    <source>
        <dbReference type="Proteomes" id="UP000246145"/>
    </source>
</evidence>
<dbReference type="Gene3D" id="3.90.1150.10">
    <property type="entry name" value="Aspartate Aminotransferase, domain 1"/>
    <property type="match status" value="1"/>
</dbReference>
<dbReference type="GO" id="GO:0030170">
    <property type="term" value="F:pyridoxal phosphate binding"/>
    <property type="evidence" value="ECO:0007669"/>
    <property type="project" value="UniProtKB-UniRule"/>
</dbReference>
<dbReference type="UniPathway" id="UPA00078"/>
<evidence type="ECO:0000256" key="1">
    <source>
        <dbReference type="ARBA" id="ARBA00001933"/>
    </source>
</evidence>
<dbReference type="OrthoDB" id="9807157at2"/>
<protein>
    <recommendedName>
        <fullName evidence="8">8-amino-7-oxononanoate synthase</fullName>
        <shortName evidence="8">AONS</shortName>
        <ecNumber evidence="8">2.3.1.47</ecNumber>
    </recommendedName>
    <alternativeName>
        <fullName evidence="8">7-keto-8-amino-pelargonic acid synthase</fullName>
        <shortName evidence="8">7-KAP synthase</shortName>
        <shortName evidence="8">KAPA synthase</shortName>
    </alternativeName>
    <alternativeName>
        <fullName evidence="8">8-amino-7-ketopelargonate synthase</fullName>
    </alternativeName>
</protein>
<evidence type="ECO:0000313" key="11">
    <source>
        <dbReference type="EMBL" id="PVY61768.1"/>
    </source>
</evidence>
<feature type="binding site" evidence="8">
    <location>
        <position position="185"/>
    </location>
    <ligand>
        <name>pyridoxal 5'-phosphate</name>
        <dbReference type="ChEBI" id="CHEBI:597326"/>
    </ligand>
</feature>
<evidence type="ECO:0000259" key="10">
    <source>
        <dbReference type="Pfam" id="PF00155"/>
    </source>
</evidence>
<organism evidence="11 12">
    <name type="scientific">Pusillimonas noertemannii</name>
    <dbReference type="NCBI Taxonomy" id="305977"/>
    <lineage>
        <taxon>Bacteria</taxon>
        <taxon>Pseudomonadati</taxon>
        <taxon>Pseudomonadota</taxon>
        <taxon>Betaproteobacteria</taxon>
        <taxon>Burkholderiales</taxon>
        <taxon>Alcaligenaceae</taxon>
        <taxon>Pusillimonas</taxon>
    </lineage>
</organism>
<comment type="pathway">
    <text evidence="2 8">Cofactor biosynthesis; biotin biosynthesis.</text>
</comment>
<reference evidence="11 12" key="1">
    <citation type="submission" date="2018-04" db="EMBL/GenBank/DDBJ databases">
        <title>Genomic Encyclopedia of Type Strains, Phase IV (KMG-IV): sequencing the most valuable type-strain genomes for metagenomic binning, comparative biology and taxonomic classification.</title>
        <authorList>
            <person name="Goeker M."/>
        </authorList>
    </citation>
    <scope>NUCLEOTIDE SEQUENCE [LARGE SCALE GENOMIC DNA]</scope>
    <source>
        <strain evidence="11 12">DSM 10065</strain>
    </source>
</reference>
<feature type="binding site" evidence="8">
    <location>
        <begin position="112"/>
        <end position="113"/>
    </location>
    <ligand>
        <name>pyridoxal 5'-phosphate</name>
        <dbReference type="ChEBI" id="CHEBI:597326"/>
    </ligand>
</feature>
<feature type="domain" description="Aminotransferase class I/classII large" evidence="10">
    <location>
        <begin position="44"/>
        <end position="388"/>
    </location>
</feature>
<name>A0A2U1CLA0_9BURK</name>
<feature type="binding site" evidence="8">
    <location>
        <position position="360"/>
    </location>
    <ligand>
        <name>substrate</name>
    </ligand>
</feature>
<dbReference type="InterPro" id="IPR004723">
    <property type="entry name" value="AONS_Archaea/Proteobacteria"/>
</dbReference>
<dbReference type="GO" id="GO:0009102">
    <property type="term" value="P:biotin biosynthetic process"/>
    <property type="evidence" value="ECO:0007669"/>
    <property type="project" value="UniProtKB-UniRule"/>
</dbReference>
<evidence type="ECO:0000256" key="8">
    <source>
        <dbReference type="HAMAP-Rule" id="MF_01693"/>
    </source>
</evidence>
<evidence type="ECO:0000256" key="9">
    <source>
        <dbReference type="PIRSR" id="PIRSR604723-51"/>
    </source>
</evidence>
<dbReference type="RefSeq" id="WP_116518780.1">
    <property type="nucleotide sequence ID" value="NZ_JACCEX010000003.1"/>
</dbReference>
<dbReference type="NCBIfam" id="TIGR00858">
    <property type="entry name" value="bioF"/>
    <property type="match status" value="1"/>
</dbReference>
<dbReference type="PANTHER" id="PTHR13693:SF100">
    <property type="entry name" value="8-AMINO-7-OXONONANOATE SYNTHASE"/>
    <property type="match status" value="1"/>
</dbReference>
<evidence type="ECO:0000256" key="7">
    <source>
        <dbReference type="ARBA" id="ARBA00047715"/>
    </source>
</evidence>